<accession>A0A9N7UAX0</accession>
<gene>
    <name evidence="1" type="ORF">PLEPLA_LOCUS14611</name>
</gene>
<name>A0A9N7UAX0_PLEPL</name>
<dbReference type="AlphaFoldDB" id="A0A9N7UAX0"/>
<keyword evidence="2" id="KW-1185">Reference proteome</keyword>
<feature type="non-terminal residue" evidence="1">
    <location>
        <position position="63"/>
    </location>
</feature>
<reference evidence="1" key="1">
    <citation type="submission" date="2020-03" db="EMBL/GenBank/DDBJ databases">
        <authorList>
            <person name="Weist P."/>
        </authorList>
    </citation>
    <scope>NUCLEOTIDE SEQUENCE</scope>
</reference>
<evidence type="ECO:0000313" key="2">
    <source>
        <dbReference type="Proteomes" id="UP001153269"/>
    </source>
</evidence>
<comment type="caution">
    <text evidence="1">The sequence shown here is derived from an EMBL/GenBank/DDBJ whole genome shotgun (WGS) entry which is preliminary data.</text>
</comment>
<organism evidence="1 2">
    <name type="scientific">Pleuronectes platessa</name>
    <name type="common">European plaice</name>
    <dbReference type="NCBI Taxonomy" id="8262"/>
    <lineage>
        <taxon>Eukaryota</taxon>
        <taxon>Metazoa</taxon>
        <taxon>Chordata</taxon>
        <taxon>Craniata</taxon>
        <taxon>Vertebrata</taxon>
        <taxon>Euteleostomi</taxon>
        <taxon>Actinopterygii</taxon>
        <taxon>Neopterygii</taxon>
        <taxon>Teleostei</taxon>
        <taxon>Neoteleostei</taxon>
        <taxon>Acanthomorphata</taxon>
        <taxon>Carangaria</taxon>
        <taxon>Pleuronectiformes</taxon>
        <taxon>Pleuronectoidei</taxon>
        <taxon>Pleuronectidae</taxon>
        <taxon>Pleuronectes</taxon>
    </lineage>
</organism>
<dbReference type="Proteomes" id="UP001153269">
    <property type="component" value="Unassembled WGS sequence"/>
</dbReference>
<evidence type="ECO:0000313" key="1">
    <source>
        <dbReference type="EMBL" id="CAB1426673.1"/>
    </source>
</evidence>
<protein>
    <submittedName>
        <fullName evidence="1">Uncharacterized protein</fullName>
    </submittedName>
</protein>
<sequence length="63" mass="6869">MCMVDPLYTGQLVGTLTAGPDEQDGGHAHLRRRRFDIVTLDAVCVFRASISIAIPKMRGRVGV</sequence>
<proteinExistence type="predicted"/>
<dbReference type="EMBL" id="CADEAL010000903">
    <property type="protein sequence ID" value="CAB1426673.1"/>
    <property type="molecule type" value="Genomic_DNA"/>
</dbReference>